<dbReference type="GeneID" id="5491935"/>
<dbReference type="EMBL" id="CH476624">
    <property type="protein sequence ID" value="EDO00916.1"/>
    <property type="molecule type" value="Genomic_DNA"/>
</dbReference>
<name>A7EDK0_SCLS1</name>
<protein>
    <submittedName>
        <fullName evidence="1">Uncharacterized protein</fullName>
    </submittedName>
</protein>
<keyword evidence="2" id="KW-1185">Reference proteome</keyword>
<dbReference type="AlphaFoldDB" id="A7EDK0"/>
<accession>A7EDK0</accession>
<dbReference type="RefSeq" id="XP_001595301.1">
    <property type="nucleotide sequence ID" value="XM_001595251.1"/>
</dbReference>
<sequence>MYTTLAKQLEYTSDHNTLKTYLHWNYRSQKPAKKLKLNILNKTLFKDLLETNLINIAAILRTPSLRDLDQATLSLIQALTKIYTGSARRSINKSL</sequence>
<organism evidence="1 2">
    <name type="scientific">Sclerotinia sclerotiorum (strain ATCC 18683 / 1980 / Ss-1)</name>
    <name type="common">White mold</name>
    <name type="synonym">Whetzelinia sclerotiorum</name>
    <dbReference type="NCBI Taxonomy" id="665079"/>
    <lineage>
        <taxon>Eukaryota</taxon>
        <taxon>Fungi</taxon>
        <taxon>Dikarya</taxon>
        <taxon>Ascomycota</taxon>
        <taxon>Pezizomycotina</taxon>
        <taxon>Leotiomycetes</taxon>
        <taxon>Helotiales</taxon>
        <taxon>Sclerotiniaceae</taxon>
        <taxon>Sclerotinia</taxon>
    </lineage>
</organism>
<evidence type="ECO:0000313" key="2">
    <source>
        <dbReference type="Proteomes" id="UP000001312"/>
    </source>
</evidence>
<dbReference type="HOGENOM" id="CLU_2374065_0_0_1"/>
<dbReference type="Proteomes" id="UP000001312">
    <property type="component" value="Unassembled WGS sequence"/>
</dbReference>
<dbReference type="InParanoid" id="A7EDK0"/>
<gene>
    <name evidence="1" type="ORF">SS1G_03390</name>
</gene>
<proteinExistence type="predicted"/>
<reference evidence="2" key="1">
    <citation type="journal article" date="2011" name="PLoS Genet.">
        <title>Genomic analysis of the necrotrophic fungal pathogens Sclerotinia sclerotiorum and Botrytis cinerea.</title>
        <authorList>
            <person name="Amselem J."/>
            <person name="Cuomo C.A."/>
            <person name="van Kan J.A."/>
            <person name="Viaud M."/>
            <person name="Benito E.P."/>
            <person name="Couloux A."/>
            <person name="Coutinho P.M."/>
            <person name="de Vries R.P."/>
            <person name="Dyer P.S."/>
            <person name="Fillinger S."/>
            <person name="Fournier E."/>
            <person name="Gout L."/>
            <person name="Hahn M."/>
            <person name="Kohn L."/>
            <person name="Lapalu N."/>
            <person name="Plummer K.M."/>
            <person name="Pradier J.M."/>
            <person name="Quevillon E."/>
            <person name="Sharon A."/>
            <person name="Simon A."/>
            <person name="ten Have A."/>
            <person name="Tudzynski B."/>
            <person name="Tudzynski P."/>
            <person name="Wincker P."/>
            <person name="Andrew M."/>
            <person name="Anthouard V."/>
            <person name="Beever R.E."/>
            <person name="Beffa R."/>
            <person name="Benoit I."/>
            <person name="Bouzid O."/>
            <person name="Brault B."/>
            <person name="Chen Z."/>
            <person name="Choquer M."/>
            <person name="Collemare J."/>
            <person name="Cotton P."/>
            <person name="Danchin E.G."/>
            <person name="Da Silva C."/>
            <person name="Gautier A."/>
            <person name="Giraud C."/>
            <person name="Giraud T."/>
            <person name="Gonzalez C."/>
            <person name="Grossetete S."/>
            <person name="Guldener U."/>
            <person name="Henrissat B."/>
            <person name="Howlett B.J."/>
            <person name="Kodira C."/>
            <person name="Kretschmer M."/>
            <person name="Lappartient A."/>
            <person name="Leroch M."/>
            <person name="Levis C."/>
            <person name="Mauceli E."/>
            <person name="Neuveglise C."/>
            <person name="Oeser B."/>
            <person name="Pearson M."/>
            <person name="Poulain J."/>
            <person name="Poussereau N."/>
            <person name="Quesneville H."/>
            <person name="Rascle C."/>
            <person name="Schumacher J."/>
            <person name="Segurens B."/>
            <person name="Sexton A."/>
            <person name="Silva E."/>
            <person name="Sirven C."/>
            <person name="Soanes D.M."/>
            <person name="Talbot N.J."/>
            <person name="Templeton M."/>
            <person name="Yandava C."/>
            <person name="Yarden O."/>
            <person name="Zeng Q."/>
            <person name="Rollins J.A."/>
            <person name="Lebrun M.H."/>
            <person name="Dickman M."/>
        </authorList>
    </citation>
    <scope>NUCLEOTIDE SEQUENCE [LARGE SCALE GENOMIC DNA]</scope>
    <source>
        <strain evidence="2">ATCC 18683 / 1980 / Ss-1</strain>
    </source>
</reference>
<dbReference type="KEGG" id="ssl:SS1G_03390"/>
<evidence type="ECO:0000313" key="1">
    <source>
        <dbReference type="EMBL" id="EDO00916.1"/>
    </source>
</evidence>